<dbReference type="AlphaFoldDB" id="A0A9W6SP32"/>
<organism evidence="8 9">
    <name type="scientific">Actinorhabdospora filicis</name>
    <dbReference type="NCBI Taxonomy" id="1785913"/>
    <lineage>
        <taxon>Bacteria</taxon>
        <taxon>Bacillati</taxon>
        <taxon>Actinomycetota</taxon>
        <taxon>Actinomycetes</taxon>
        <taxon>Micromonosporales</taxon>
        <taxon>Micromonosporaceae</taxon>
        <taxon>Actinorhabdospora</taxon>
    </lineage>
</organism>
<feature type="transmembrane region" description="Helical" evidence="6">
    <location>
        <begin position="137"/>
        <end position="160"/>
    </location>
</feature>
<evidence type="ECO:0000256" key="3">
    <source>
        <dbReference type="ARBA" id="ARBA00022989"/>
    </source>
</evidence>
<feature type="domain" description="ABC transmembrane type-2" evidence="7">
    <location>
        <begin position="22"/>
        <end position="252"/>
    </location>
</feature>
<feature type="transmembrane region" description="Helical" evidence="6">
    <location>
        <begin position="227"/>
        <end position="245"/>
    </location>
</feature>
<feature type="transmembrane region" description="Helical" evidence="6">
    <location>
        <begin position="172"/>
        <end position="192"/>
    </location>
</feature>
<keyword evidence="5" id="KW-0046">Antibiotic resistance</keyword>
<evidence type="ECO:0000313" key="8">
    <source>
        <dbReference type="EMBL" id="GLZ79482.1"/>
    </source>
</evidence>
<dbReference type="InterPro" id="IPR051784">
    <property type="entry name" value="Nod_factor_ABC_transporter"/>
</dbReference>
<feature type="transmembrane region" description="Helical" evidence="6">
    <location>
        <begin position="110"/>
        <end position="131"/>
    </location>
</feature>
<comment type="caution">
    <text evidence="6">Lacks conserved residue(s) required for the propagation of feature annotation.</text>
</comment>
<keyword evidence="6" id="KW-1003">Cell membrane</keyword>
<dbReference type="RefSeq" id="WP_285664632.1">
    <property type="nucleotide sequence ID" value="NZ_BSTX01000003.1"/>
</dbReference>
<evidence type="ECO:0000256" key="2">
    <source>
        <dbReference type="ARBA" id="ARBA00022692"/>
    </source>
</evidence>
<dbReference type="InterPro" id="IPR000412">
    <property type="entry name" value="ABC_2_transport"/>
</dbReference>
<dbReference type="EMBL" id="BSTX01000003">
    <property type="protein sequence ID" value="GLZ79482.1"/>
    <property type="molecule type" value="Genomic_DNA"/>
</dbReference>
<keyword evidence="2 6" id="KW-0812">Transmembrane</keyword>
<evidence type="ECO:0000256" key="4">
    <source>
        <dbReference type="ARBA" id="ARBA00023136"/>
    </source>
</evidence>
<evidence type="ECO:0000313" key="9">
    <source>
        <dbReference type="Proteomes" id="UP001165079"/>
    </source>
</evidence>
<dbReference type="PANTHER" id="PTHR43229:SF2">
    <property type="entry name" value="NODULATION PROTEIN J"/>
    <property type="match status" value="1"/>
</dbReference>
<dbReference type="PROSITE" id="PS51012">
    <property type="entry name" value="ABC_TM2"/>
    <property type="match status" value="1"/>
</dbReference>
<sequence length="255" mass="27180">MRAGTLHAFEHWLLNYKRTWHGTLFSGFLLPVLFIVGLGMAVGGYVNGSSAIGGVDYVAFIAPGLLASTAFQISSGELTWPVFAATRWGSQYKAMQASPLSPGEILNGHLLYGLLRGVSSALFFFIVMAVFGLLQSAWAPLALLAAAATAASVIGATYAVSMSAKHESALSMVHRFAILPLTLFSAVFFPLAQLPSYIQPLAWISPVWHGVELSRAATLGVAPPWPIAAHIGVLAVWAVGGWYAARRSLLKKLKV</sequence>
<dbReference type="GO" id="GO:0043190">
    <property type="term" value="C:ATP-binding cassette (ABC) transporter complex"/>
    <property type="evidence" value="ECO:0007669"/>
    <property type="project" value="InterPro"/>
</dbReference>
<evidence type="ECO:0000256" key="1">
    <source>
        <dbReference type="ARBA" id="ARBA00004141"/>
    </source>
</evidence>
<dbReference type="GO" id="GO:0046677">
    <property type="term" value="P:response to antibiotic"/>
    <property type="evidence" value="ECO:0007669"/>
    <property type="project" value="UniProtKB-KW"/>
</dbReference>
<accession>A0A9W6SP32</accession>
<dbReference type="Pfam" id="PF01061">
    <property type="entry name" value="ABC2_membrane"/>
    <property type="match status" value="1"/>
</dbReference>
<dbReference type="PANTHER" id="PTHR43229">
    <property type="entry name" value="NODULATION PROTEIN J"/>
    <property type="match status" value="1"/>
</dbReference>
<dbReference type="PRINTS" id="PR00164">
    <property type="entry name" value="ABC2TRNSPORT"/>
</dbReference>
<reference evidence="8" key="1">
    <citation type="submission" date="2023-03" db="EMBL/GenBank/DDBJ databases">
        <title>Actinorhabdospora filicis NBRC 111898.</title>
        <authorList>
            <person name="Ichikawa N."/>
            <person name="Sato H."/>
            <person name="Tonouchi N."/>
        </authorList>
    </citation>
    <scope>NUCLEOTIDE SEQUENCE</scope>
    <source>
        <strain evidence="8">NBRC 111898</strain>
    </source>
</reference>
<comment type="subcellular location">
    <subcellularLocation>
        <location evidence="6">Cell membrane</location>
        <topology evidence="6">Multi-pass membrane protein</topology>
    </subcellularLocation>
    <subcellularLocation>
        <location evidence="1">Membrane</location>
        <topology evidence="1">Multi-pass membrane protein</topology>
    </subcellularLocation>
</comment>
<gene>
    <name evidence="8" type="ORF">Afil01_42890</name>
</gene>
<comment type="caution">
    <text evidence="8">The sequence shown here is derived from an EMBL/GenBank/DDBJ whole genome shotgun (WGS) entry which is preliminary data.</text>
</comment>
<dbReference type="PIRSF" id="PIRSF006648">
    <property type="entry name" value="DrrB"/>
    <property type="match status" value="1"/>
</dbReference>
<feature type="transmembrane region" description="Helical" evidence="6">
    <location>
        <begin position="20"/>
        <end position="42"/>
    </location>
</feature>
<name>A0A9W6SP32_9ACTN</name>
<evidence type="ECO:0000256" key="6">
    <source>
        <dbReference type="RuleBase" id="RU361157"/>
    </source>
</evidence>
<keyword evidence="4 6" id="KW-0472">Membrane</keyword>
<dbReference type="InterPro" id="IPR013525">
    <property type="entry name" value="ABC2_TM"/>
</dbReference>
<dbReference type="InterPro" id="IPR047817">
    <property type="entry name" value="ABC2_TM_bact-type"/>
</dbReference>
<keyword evidence="9" id="KW-1185">Reference proteome</keyword>
<protein>
    <recommendedName>
        <fullName evidence="6">Transport permease protein</fullName>
    </recommendedName>
</protein>
<evidence type="ECO:0000256" key="5">
    <source>
        <dbReference type="ARBA" id="ARBA00023251"/>
    </source>
</evidence>
<proteinExistence type="inferred from homology"/>
<dbReference type="Proteomes" id="UP001165079">
    <property type="component" value="Unassembled WGS sequence"/>
</dbReference>
<evidence type="ECO:0000259" key="7">
    <source>
        <dbReference type="PROSITE" id="PS51012"/>
    </source>
</evidence>
<comment type="similarity">
    <text evidence="6">Belongs to the ABC-2 integral membrane protein family.</text>
</comment>
<keyword evidence="3 6" id="KW-1133">Transmembrane helix</keyword>
<keyword evidence="6" id="KW-0813">Transport</keyword>
<dbReference type="GO" id="GO:0140359">
    <property type="term" value="F:ABC-type transporter activity"/>
    <property type="evidence" value="ECO:0007669"/>
    <property type="project" value="InterPro"/>
</dbReference>